<feature type="transmembrane region" description="Helical" evidence="1">
    <location>
        <begin position="24"/>
        <end position="45"/>
    </location>
</feature>
<evidence type="ECO:0000256" key="1">
    <source>
        <dbReference type="SAM" id="Phobius"/>
    </source>
</evidence>
<evidence type="ECO:0000313" key="3">
    <source>
        <dbReference type="Proteomes" id="UP000030649"/>
    </source>
</evidence>
<accession>U1PD59</accession>
<keyword evidence="1" id="KW-0812">Transmembrane</keyword>
<dbReference type="EMBL" id="KE356560">
    <property type="protein sequence ID" value="ERG91512.1"/>
    <property type="molecule type" value="Genomic_DNA"/>
</dbReference>
<proteinExistence type="predicted"/>
<dbReference type="AlphaFoldDB" id="U1PD59"/>
<keyword evidence="1" id="KW-0472">Membrane</keyword>
<protein>
    <submittedName>
        <fullName evidence="2">Uncharacterized protein</fullName>
    </submittedName>
</protein>
<dbReference type="Proteomes" id="UP000030649">
    <property type="component" value="Unassembled WGS sequence"/>
</dbReference>
<organism evidence="2 3">
    <name type="scientific">Haloquadratum walsbyi J07HQW1</name>
    <dbReference type="NCBI Taxonomy" id="1238424"/>
    <lineage>
        <taxon>Archaea</taxon>
        <taxon>Methanobacteriati</taxon>
        <taxon>Methanobacteriota</taxon>
        <taxon>Stenosarchaea group</taxon>
        <taxon>Halobacteria</taxon>
        <taxon>Halobacteriales</taxon>
        <taxon>Haloferacaceae</taxon>
        <taxon>Haloquadratum</taxon>
    </lineage>
</organism>
<reference evidence="2 3" key="1">
    <citation type="journal article" date="2013" name="PLoS ONE">
        <title>Assembly-driven community genomics of a hypersaline microbial ecosystem.</title>
        <authorList>
            <person name="Podell S."/>
            <person name="Ugalde J.A."/>
            <person name="Narasingarao P."/>
            <person name="Banfield J.F."/>
            <person name="Heidelberg K.B."/>
            <person name="Allen E.E."/>
        </authorList>
    </citation>
    <scope>NUCLEOTIDE SEQUENCE [LARGE SCALE GENOMIC DNA]</scope>
    <source>
        <strain evidence="3">J07HQW1</strain>
    </source>
</reference>
<name>U1PD59_9EURY</name>
<evidence type="ECO:0000313" key="2">
    <source>
        <dbReference type="EMBL" id="ERG91512.1"/>
    </source>
</evidence>
<sequence length="55" mass="5772">MLSTKPNFPHFTASTLCSSTGLTGVWRVILTLSARGLLIIGIIGVDASGFARSHV</sequence>
<dbReference type="HOGENOM" id="CLU_3020906_0_0_2"/>
<keyword evidence="1" id="KW-1133">Transmembrane helix</keyword>
<gene>
    <name evidence="2" type="ORF">J07HQW1_01546</name>
</gene>